<comment type="catalytic activity">
    <reaction evidence="7 8">
        <text>L-2,4-diaminobutanoate + acetyl-CoA = (2S)-4-acetamido-2-aminobutanoate + CoA + H(+)</text>
        <dbReference type="Rhea" id="RHEA:16901"/>
        <dbReference type="ChEBI" id="CHEBI:15378"/>
        <dbReference type="ChEBI" id="CHEBI:57287"/>
        <dbReference type="ChEBI" id="CHEBI:57288"/>
        <dbReference type="ChEBI" id="CHEBI:58761"/>
        <dbReference type="ChEBI" id="CHEBI:58929"/>
        <dbReference type="EC" id="2.3.1.178"/>
    </reaction>
</comment>
<evidence type="ECO:0000256" key="7">
    <source>
        <dbReference type="ARBA" id="ARBA00048924"/>
    </source>
</evidence>
<dbReference type="Pfam" id="PF00583">
    <property type="entry name" value="Acetyltransf_1"/>
    <property type="match status" value="1"/>
</dbReference>
<dbReference type="NCBIfam" id="TIGR02406">
    <property type="entry name" value="ectoine_EctA"/>
    <property type="match status" value="1"/>
</dbReference>
<dbReference type="GO" id="GO:0019491">
    <property type="term" value="P:ectoine biosynthetic process"/>
    <property type="evidence" value="ECO:0007669"/>
    <property type="project" value="UniProtKB-UniPathway"/>
</dbReference>
<dbReference type="STRING" id="502049.TH15_12405"/>
<dbReference type="GO" id="GO:0033816">
    <property type="term" value="F:diaminobutyrate acetyltransferase activity"/>
    <property type="evidence" value="ECO:0007669"/>
    <property type="project" value="UniProtKB-EC"/>
</dbReference>
<keyword evidence="5 8" id="KW-0808">Transferase</keyword>
<gene>
    <name evidence="8" type="primary">ectA</name>
    <name evidence="10" type="ORF">TH25_06365</name>
</gene>
<reference evidence="10 11" key="1">
    <citation type="submission" date="2014-07" db="EMBL/GenBank/DDBJ databases">
        <title>Draft genome sequence of Thalassospira profundimaris S25-3-2.</title>
        <authorList>
            <person name="Lai Q."/>
            <person name="Shao Z."/>
        </authorList>
    </citation>
    <scope>NUCLEOTIDE SEQUENCE [LARGE SCALE GENOMIC DNA]</scope>
    <source>
        <strain evidence="10 11">S25-3-2</strain>
    </source>
</reference>
<dbReference type="SUPFAM" id="SSF55729">
    <property type="entry name" value="Acyl-CoA N-acyltransferases (Nat)"/>
    <property type="match status" value="1"/>
</dbReference>
<dbReference type="AlphaFoldDB" id="A0A367XIV4"/>
<organism evidence="10 11">
    <name type="scientific">Thalassospira profundimaris</name>
    <dbReference type="NCBI Taxonomy" id="502049"/>
    <lineage>
        <taxon>Bacteria</taxon>
        <taxon>Pseudomonadati</taxon>
        <taxon>Pseudomonadota</taxon>
        <taxon>Alphaproteobacteria</taxon>
        <taxon>Rhodospirillales</taxon>
        <taxon>Thalassospiraceae</taxon>
        <taxon>Thalassospira</taxon>
    </lineage>
</organism>
<dbReference type="RefSeq" id="WP_114087517.1">
    <property type="nucleotide sequence ID" value="NZ_JPWH01000003.1"/>
</dbReference>
<sequence length="183" mass="20111">MKVATSDGKSKSKTKNLVIRKPNSTDGAAVNELIADCKPLDENSVYCNLLQCSHFAPTCALAELNGEVVGFVSGYLVPETPERLFIWQVAVSPKARGLKLGKRMILDILDRGVCHDVTELHTTITTSNAPSQGVFRSVARELETDVNRKVLFDREKHFDGAAASEILWQIGPFERVDVERVAA</sequence>
<dbReference type="InterPro" id="IPR016181">
    <property type="entry name" value="Acyl_CoA_acyltransferase"/>
</dbReference>
<name>A0A367XIV4_9PROT</name>
<keyword evidence="6 8" id="KW-0012">Acyltransferase</keyword>
<dbReference type="UniPathway" id="UPA00067">
    <property type="reaction ID" value="UER00122"/>
</dbReference>
<evidence type="ECO:0000313" key="10">
    <source>
        <dbReference type="EMBL" id="RCK52652.1"/>
    </source>
</evidence>
<comment type="pathway">
    <text evidence="1 8">Amine and polyamine biosynthesis; ectoine biosynthesis; L-ectoine from L-aspartate 4-semialdehyde: step 2/3.</text>
</comment>
<proteinExistence type="inferred from homology"/>
<evidence type="ECO:0000256" key="3">
    <source>
        <dbReference type="ARBA" id="ARBA00012355"/>
    </source>
</evidence>
<dbReference type="EMBL" id="JPWH01000003">
    <property type="protein sequence ID" value="RCK52652.1"/>
    <property type="molecule type" value="Genomic_DNA"/>
</dbReference>
<evidence type="ECO:0000256" key="5">
    <source>
        <dbReference type="ARBA" id="ARBA00022679"/>
    </source>
</evidence>
<evidence type="ECO:0000256" key="4">
    <source>
        <dbReference type="ARBA" id="ARBA00017935"/>
    </source>
</evidence>
<evidence type="ECO:0000259" key="9">
    <source>
        <dbReference type="PROSITE" id="PS51186"/>
    </source>
</evidence>
<evidence type="ECO:0000313" key="11">
    <source>
        <dbReference type="Proteomes" id="UP000252517"/>
    </source>
</evidence>
<accession>A0A367XIV4</accession>
<evidence type="ECO:0000256" key="8">
    <source>
        <dbReference type="RuleBase" id="RU365045"/>
    </source>
</evidence>
<comment type="function">
    <text evidence="8">Catalyzes the acetylation of L-2,4-diaminobutyrate (DABA) to gamma-N-acetyl-alpha,gamma-diaminobutyric acid (ADABA) with acetyl coenzyme A.</text>
</comment>
<dbReference type="Proteomes" id="UP000252517">
    <property type="component" value="Unassembled WGS sequence"/>
</dbReference>
<dbReference type="PROSITE" id="PS51186">
    <property type="entry name" value="GNAT"/>
    <property type="match status" value="1"/>
</dbReference>
<dbReference type="CDD" id="cd04301">
    <property type="entry name" value="NAT_SF"/>
    <property type="match status" value="1"/>
</dbReference>
<comment type="similarity">
    <text evidence="2 8">Belongs to the acetyltransferase family. EctA subfamily.</text>
</comment>
<comment type="caution">
    <text evidence="10">The sequence shown here is derived from an EMBL/GenBank/DDBJ whole genome shotgun (WGS) entry which is preliminary data.</text>
</comment>
<evidence type="ECO:0000256" key="6">
    <source>
        <dbReference type="ARBA" id="ARBA00023315"/>
    </source>
</evidence>
<protein>
    <recommendedName>
        <fullName evidence="4 8">L-2,4-diaminobutyric acid acetyltransferase</fullName>
        <shortName evidence="8">DABA acetyltransferase</shortName>
        <ecNumber evidence="3 8">2.3.1.178</ecNumber>
    </recommendedName>
</protein>
<evidence type="ECO:0000256" key="2">
    <source>
        <dbReference type="ARBA" id="ARBA00010712"/>
    </source>
</evidence>
<feature type="domain" description="N-acetyltransferase" evidence="9">
    <location>
        <begin position="17"/>
        <end position="183"/>
    </location>
</feature>
<dbReference type="InterPro" id="IPR012772">
    <property type="entry name" value="Ectoine_EctA"/>
</dbReference>
<evidence type="ECO:0000256" key="1">
    <source>
        <dbReference type="ARBA" id="ARBA00004978"/>
    </source>
</evidence>
<dbReference type="InterPro" id="IPR000182">
    <property type="entry name" value="GNAT_dom"/>
</dbReference>
<dbReference type="Gene3D" id="3.40.630.30">
    <property type="match status" value="1"/>
</dbReference>
<dbReference type="OrthoDB" id="2436196at2"/>
<dbReference type="EC" id="2.3.1.178" evidence="3 8"/>